<sequence length="74" mass="8312">MRTQNKDADRVQPAPRNRRAGGSITSLRTPRKRSGDQRANLRRSYQAFLRKLASGDPGSSPYQAWPVRPYAASI</sequence>
<accession>A0A1Y3XV12</accession>
<dbReference type="OrthoDB" id="3197340at2"/>
<organism evidence="2 3">
    <name type="scientific">[Collinsella] massiliensis</name>
    <dbReference type="NCBI Taxonomy" id="1232426"/>
    <lineage>
        <taxon>Bacteria</taxon>
        <taxon>Bacillati</taxon>
        <taxon>Actinomycetota</taxon>
        <taxon>Coriobacteriia</taxon>
        <taxon>Coriobacteriales</taxon>
        <taxon>Coriobacteriaceae</taxon>
        <taxon>Enorma</taxon>
    </lineage>
</organism>
<proteinExistence type="predicted"/>
<dbReference type="AlphaFoldDB" id="A0A1Y3XV12"/>
<evidence type="ECO:0000313" key="2">
    <source>
        <dbReference type="EMBL" id="OUN86959.1"/>
    </source>
</evidence>
<feature type="region of interest" description="Disordered" evidence="1">
    <location>
        <begin position="1"/>
        <end position="39"/>
    </location>
</feature>
<evidence type="ECO:0000313" key="3">
    <source>
        <dbReference type="Proteomes" id="UP000195781"/>
    </source>
</evidence>
<dbReference type="RefSeq" id="WP_019239352.1">
    <property type="nucleotide sequence ID" value="NZ_CABKRW010000068.1"/>
</dbReference>
<keyword evidence="3" id="KW-1185">Reference proteome</keyword>
<gene>
    <name evidence="2" type="ORF">B5G02_07845</name>
</gene>
<reference evidence="3" key="1">
    <citation type="submission" date="2017-04" db="EMBL/GenBank/DDBJ databases">
        <title>Function of individual gut microbiota members based on whole genome sequencing of pure cultures obtained from chicken caecum.</title>
        <authorList>
            <person name="Medvecky M."/>
            <person name="Cejkova D."/>
            <person name="Polansky O."/>
            <person name="Karasova D."/>
            <person name="Kubasova T."/>
            <person name="Cizek A."/>
            <person name="Rychlik I."/>
        </authorList>
    </citation>
    <scope>NUCLEOTIDE SEQUENCE [LARGE SCALE GENOMIC DNA]</scope>
    <source>
        <strain evidence="3">An5</strain>
    </source>
</reference>
<dbReference type="EMBL" id="NFIE01000018">
    <property type="protein sequence ID" value="OUN86959.1"/>
    <property type="molecule type" value="Genomic_DNA"/>
</dbReference>
<feature type="compositionally biased region" description="Basic and acidic residues" evidence="1">
    <location>
        <begin position="1"/>
        <end position="10"/>
    </location>
</feature>
<protein>
    <submittedName>
        <fullName evidence="2">Uncharacterized protein</fullName>
    </submittedName>
</protein>
<name>A0A1Y3XV12_9ACTN</name>
<comment type="caution">
    <text evidence="2">The sequence shown here is derived from an EMBL/GenBank/DDBJ whole genome shotgun (WGS) entry which is preliminary data.</text>
</comment>
<evidence type="ECO:0000256" key="1">
    <source>
        <dbReference type="SAM" id="MobiDB-lite"/>
    </source>
</evidence>
<dbReference type="Proteomes" id="UP000195781">
    <property type="component" value="Unassembled WGS sequence"/>
</dbReference>